<organism evidence="2">
    <name type="scientific">viral metagenome</name>
    <dbReference type="NCBI Taxonomy" id="1070528"/>
    <lineage>
        <taxon>unclassified sequences</taxon>
        <taxon>metagenomes</taxon>
        <taxon>organismal metagenomes</taxon>
    </lineage>
</organism>
<evidence type="ECO:0000256" key="1">
    <source>
        <dbReference type="SAM" id="Phobius"/>
    </source>
</evidence>
<evidence type="ECO:0000313" key="2">
    <source>
        <dbReference type="EMBL" id="QHS79884.1"/>
    </source>
</evidence>
<accession>A0A6C0AJA4</accession>
<reference evidence="2" key="1">
    <citation type="journal article" date="2020" name="Nature">
        <title>Giant virus diversity and host interactions through global metagenomics.</title>
        <authorList>
            <person name="Schulz F."/>
            <person name="Roux S."/>
            <person name="Paez-Espino D."/>
            <person name="Jungbluth S."/>
            <person name="Walsh D.A."/>
            <person name="Denef V.J."/>
            <person name="McMahon K.D."/>
            <person name="Konstantinidis K.T."/>
            <person name="Eloe-Fadrosh E.A."/>
            <person name="Kyrpides N.C."/>
            <person name="Woyke T."/>
        </authorList>
    </citation>
    <scope>NUCLEOTIDE SEQUENCE</scope>
    <source>
        <strain evidence="2">GVMAG-S-1035375-24</strain>
    </source>
</reference>
<dbReference type="AlphaFoldDB" id="A0A6C0AJA4"/>
<proteinExistence type="predicted"/>
<name>A0A6C0AJA4_9ZZZZ</name>
<keyword evidence="1" id="KW-0812">Transmembrane</keyword>
<keyword evidence="1" id="KW-1133">Transmembrane helix</keyword>
<keyword evidence="1" id="KW-0472">Membrane</keyword>
<feature type="transmembrane region" description="Helical" evidence="1">
    <location>
        <begin position="65"/>
        <end position="83"/>
    </location>
</feature>
<feature type="transmembrane region" description="Helical" evidence="1">
    <location>
        <begin position="42"/>
        <end position="59"/>
    </location>
</feature>
<protein>
    <submittedName>
        <fullName evidence="2">Uncharacterized protein</fullName>
    </submittedName>
</protein>
<dbReference type="EMBL" id="MN740664">
    <property type="protein sequence ID" value="QHS79884.1"/>
    <property type="molecule type" value="Genomic_DNA"/>
</dbReference>
<sequence length="86" mass="9642">MTQLYADALAELQPLRPPTQPHADIESARLDIKKLEAINMRPIQICLFFIVLALLEYLFLPSSVVHGIAFMTLCVGLSLAIYLSNR</sequence>